<dbReference type="RefSeq" id="WP_054197334.1">
    <property type="nucleotide sequence ID" value="NZ_CABMKQ010000046.1"/>
</dbReference>
<evidence type="ECO:0000313" key="3">
    <source>
        <dbReference type="Proteomes" id="UP000066049"/>
    </source>
</evidence>
<name>A0A0M4SD51_9BACT</name>
<dbReference type="AlphaFoldDB" id="A0A0M4SD51"/>
<dbReference type="Proteomes" id="UP000066049">
    <property type="component" value="Chromosome"/>
</dbReference>
<reference evidence="3" key="1">
    <citation type="submission" date="2015-08" db="EMBL/GenBank/DDBJ databases">
        <title>Comparative genomics of the Campylobacter concisus group.</title>
        <authorList>
            <person name="Miller W.G."/>
            <person name="Yee E."/>
            <person name="Chapman M.H."/>
            <person name="Huynh S."/>
            <person name="Bono J.L."/>
            <person name="On S.L.W."/>
            <person name="St Leger J."/>
            <person name="Foster G."/>
            <person name="Parker C.T."/>
        </authorList>
    </citation>
    <scope>NUCLEOTIDE SEQUENCE [LARGE SCALE GENOMIC DNA]</scope>
    <source>
        <strain evidence="3">ATCC 33237</strain>
    </source>
</reference>
<dbReference type="GeneID" id="28663504"/>
<evidence type="ECO:0000313" key="2">
    <source>
        <dbReference type="EMBL" id="ALF48460.1"/>
    </source>
</evidence>
<protein>
    <submittedName>
        <fullName evidence="2">Uncharacterized protein</fullName>
    </submittedName>
</protein>
<sequence>MIKQIFSLCLLALVLAVLAYNADISDDKILVLNNGKSEPIEELTPNKYICYESRTLIADNNDTAQAIMPNGDIYFFNDITNSFIWYMAEKDKDKIKLYVYSKDTNRYILAQDAWYSRVDITPMGYGIGAYEFHTYGINDNYFKEVLLYAARGETLLNPYINILLSENKI</sequence>
<gene>
    <name evidence="2" type="ORF">CCON33237_1827</name>
</gene>
<evidence type="ECO:0000256" key="1">
    <source>
        <dbReference type="SAM" id="SignalP"/>
    </source>
</evidence>
<dbReference type="SUPFAM" id="SSF160387">
    <property type="entry name" value="NosL/MerB-like"/>
    <property type="match status" value="1"/>
</dbReference>
<dbReference type="KEGG" id="ccoc:CCON33237_1827"/>
<organism evidence="2 3">
    <name type="scientific">Campylobacter concisus</name>
    <dbReference type="NCBI Taxonomy" id="199"/>
    <lineage>
        <taxon>Bacteria</taxon>
        <taxon>Pseudomonadati</taxon>
        <taxon>Campylobacterota</taxon>
        <taxon>Epsilonproteobacteria</taxon>
        <taxon>Campylobacterales</taxon>
        <taxon>Campylobacteraceae</taxon>
        <taxon>Campylobacter</taxon>
    </lineage>
</organism>
<feature type="signal peptide" evidence="1">
    <location>
        <begin position="1"/>
        <end position="19"/>
    </location>
</feature>
<dbReference type="EMBL" id="CP012541">
    <property type="protein sequence ID" value="ALF48460.1"/>
    <property type="molecule type" value="Genomic_DNA"/>
</dbReference>
<keyword evidence="1" id="KW-0732">Signal</keyword>
<proteinExistence type="predicted"/>
<dbReference type="PATRIC" id="fig|199.248.peg.1885"/>
<accession>A0A0M4SD51</accession>
<feature type="chain" id="PRO_5005801500" evidence="1">
    <location>
        <begin position="20"/>
        <end position="169"/>
    </location>
</feature>